<keyword evidence="4" id="KW-1133">Transmembrane helix</keyword>
<dbReference type="SMART" id="SM00283">
    <property type="entry name" value="MA"/>
    <property type="match status" value="1"/>
</dbReference>
<dbReference type="GO" id="GO:0005886">
    <property type="term" value="C:plasma membrane"/>
    <property type="evidence" value="ECO:0007669"/>
    <property type="project" value="TreeGrafter"/>
</dbReference>
<evidence type="ECO:0000256" key="3">
    <source>
        <dbReference type="PROSITE-ProRule" id="PRU00284"/>
    </source>
</evidence>
<organism evidence="7 8">
    <name type="scientific">Pseudoduganella rivuli</name>
    <dbReference type="NCBI Taxonomy" id="2666085"/>
    <lineage>
        <taxon>Bacteria</taxon>
        <taxon>Pseudomonadati</taxon>
        <taxon>Pseudomonadota</taxon>
        <taxon>Betaproteobacteria</taxon>
        <taxon>Burkholderiales</taxon>
        <taxon>Oxalobacteraceae</taxon>
        <taxon>Telluria group</taxon>
        <taxon>Pseudoduganella</taxon>
    </lineage>
</organism>
<reference evidence="7 8" key="1">
    <citation type="submission" date="2019-11" db="EMBL/GenBank/DDBJ databases">
        <title>Novel species isolated from a subtropical stream in China.</title>
        <authorList>
            <person name="Lu H."/>
        </authorList>
    </citation>
    <scope>NUCLEOTIDE SEQUENCE [LARGE SCALE GENOMIC DNA]</scope>
    <source>
        <strain evidence="7 8">FT92W</strain>
    </source>
</reference>
<dbReference type="GO" id="GO:0006935">
    <property type="term" value="P:chemotaxis"/>
    <property type="evidence" value="ECO:0007669"/>
    <property type="project" value="TreeGrafter"/>
</dbReference>
<evidence type="ECO:0000313" key="8">
    <source>
        <dbReference type="Proteomes" id="UP000446768"/>
    </source>
</evidence>
<evidence type="ECO:0000256" key="1">
    <source>
        <dbReference type="ARBA" id="ARBA00022481"/>
    </source>
</evidence>
<proteinExistence type="inferred from homology"/>
<evidence type="ECO:0000256" key="4">
    <source>
        <dbReference type="SAM" id="Phobius"/>
    </source>
</evidence>
<evidence type="ECO:0000259" key="5">
    <source>
        <dbReference type="PROSITE" id="PS50111"/>
    </source>
</evidence>
<name>A0A7X2IK85_9BURK</name>
<comment type="caution">
    <text evidence="7">The sequence shown here is derived from an EMBL/GenBank/DDBJ whole genome shotgun (WGS) entry which is preliminary data.</text>
</comment>
<keyword evidence="3" id="KW-0807">Transducer</keyword>
<keyword evidence="4" id="KW-0812">Transmembrane</keyword>
<keyword evidence="1" id="KW-0488">Methylation</keyword>
<gene>
    <name evidence="7" type="ORF">GJ700_04785</name>
</gene>
<dbReference type="InterPro" id="IPR024478">
    <property type="entry name" value="HlyB_4HB_MCP"/>
</dbReference>
<feature type="transmembrane region" description="Helical" evidence="4">
    <location>
        <begin position="37"/>
        <end position="56"/>
    </location>
</feature>
<feature type="domain" description="HAMP" evidence="6">
    <location>
        <begin position="236"/>
        <end position="288"/>
    </location>
</feature>
<dbReference type="CDD" id="cd11386">
    <property type="entry name" value="MCP_signal"/>
    <property type="match status" value="1"/>
</dbReference>
<dbReference type="SMART" id="SM00304">
    <property type="entry name" value="HAMP"/>
    <property type="match status" value="1"/>
</dbReference>
<dbReference type="InterPro" id="IPR004089">
    <property type="entry name" value="MCPsignal_dom"/>
</dbReference>
<dbReference type="CDD" id="cd19411">
    <property type="entry name" value="MCP2201-like_sensor"/>
    <property type="match status" value="1"/>
</dbReference>
<dbReference type="Pfam" id="PF00672">
    <property type="entry name" value="HAMP"/>
    <property type="match status" value="1"/>
</dbReference>
<dbReference type="EMBL" id="WKJJ01000002">
    <property type="protein sequence ID" value="MRV71033.1"/>
    <property type="molecule type" value="Genomic_DNA"/>
</dbReference>
<keyword evidence="4" id="KW-0472">Membrane</keyword>
<dbReference type="AlphaFoldDB" id="A0A7X2IK85"/>
<sequence>MDEFRASWDHNPRLRSFTTSVKGITVSLSNLRIGARLGLGFGLTIVIMLIMSLVGINRIRHTASLTDQILHDRYVKVALTNEFRSFANRGAQALRNAMLAPNAAQTQTFLAQMADADRAGDERAAKFATLLRDEERQMFNESGDAFKAYAAKRGEALKTLAGDDREAAVQALFKDVIPVQNAYFGKLDAMLKYQTEQMEKDGQEASAAAGFATTLMLSLLALAILLSLGAGYIITRSVTTPINEAVHLAETVAQGDLTVVIDTERRDEAGRLLNALKDMVASLTRTVGAVRTGTDTITTASAEIAAGNHDLSGRTEQQAASLEETASSMEELTSTVKQNADNARQANQLVVFAADFANKGGNVVSQVVDTMGSIKESSGKIADIIGVIDGIAFQTNILALNAAVEAARAGEQGRGFAVVASEVRTLAQRSAAAAKEIKELINDSVAKVDTGGKLVDEAGATMQQIVSSVKQVADIMSEIAGASAEQSSGIEQVNLAITDMDAATQQNAALVEQAAAAASSLQQQAVQLAEAVAVFKLHGHQASQARNLALR</sequence>
<dbReference type="Gene3D" id="1.10.287.950">
    <property type="entry name" value="Methyl-accepting chemotaxis protein"/>
    <property type="match status" value="1"/>
</dbReference>
<dbReference type="SUPFAM" id="SSF58104">
    <property type="entry name" value="Methyl-accepting chemotaxis protein (MCP) signaling domain"/>
    <property type="match status" value="1"/>
</dbReference>
<comment type="similarity">
    <text evidence="2">Belongs to the methyl-accepting chemotaxis (MCP) protein family.</text>
</comment>
<feature type="transmembrane region" description="Helical" evidence="4">
    <location>
        <begin position="207"/>
        <end position="234"/>
    </location>
</feature>
<evidence type="ECO:0000256" key="2">
    <source>
        <dbReference type="ARBA" id="ARBA00029447"/>
    </source>
</evidence>
<protein>
    <submittedName>
        <fullName evidence="7">HAMP domain-containing protein</fullName>
    </submittedName>
</protein>
<dbReference type="PANTHER" id="PTHR43531:SF14">
    <property type="entry name" value="METHYL-ACCEPTING CHEMOTAXIS PROTEIN I-RELATED"/>
    <property type="match status" value="1"/>
</dbReference>
<accession>A0A7X2IK85</accession>
<dbReference type="FunFam" id="1.10.287.950:FF:000002">
    <property type="entry name" value="Methyl-accepting chemotaxis protein"/>
    <property type="match status" value="1"/>
</dbReference>
<dbReference type="Pfam" id="PF00015">
    <property type="entry name" value="MCPsignal"/>
    <property type="match status" value="1"/>
</dbReference>
<dbReference type="Pfam" id="PF12729">
    <property type="entry name" value="4HB_MCP_1"/>
    <property type="match status" value="1"/>
</dbReference>
<evidence type="ECO:0000313" key="7">
    <source>
        <dbReference type="EMBL" id="MRV71033.1"/>
    </source>
</evidence>
<dbReference type="InterPro" id="IPR047347">
    <property type="entry name" value="YvaQ-like_sensor"/>
</dbReference>
<dbReference type="PANTHER" id="PTHR43531">
    <property type="entry name" value="PROTEIN ICFG"/>
    <property type="match status" value="1"/>
</dbReference>
<keyword evidence="8" id="KW-1185">Reference proteome</keyword>
<dbReference type="Proteomes" id="UP000446768">
    <property type="component" value="Unassembled WGS sequence"/>
</dbReference>
<dbReference type="GO" id="GO:0004888">
    <property type="term" value="F:transmembrane signaling receptor activity"/>
    <property type="evidence" value="ECO:0007669"/>
    <property type="project" value="TreeGrafter"/>
</dbReference>
<evidence type="ECO:0000259" key="6">
    <source>
        <dbReference type="PROSITE" id="PS50885"/>
    </source>
</evidence>
<dbReference type="PROSITE" id="PS50111">
    <property type="entry name" value="CHEMOTAXIS_TRANSDUC_2"/>
    <property type="match status" value="1"/>
</dbReference>
<dbReference type="GO" id="GO:0007165">
    <property type="term" value="P:signal transduction"/>
    <property type="evidence" value="ECO:0007669"/>
    <property type="project" value="UniProtKB-KW"/>
</dbReference>
<feature type="domain" description="Methyl-accepting transducer" evidence="5">
    <location>
        <begin position="293"/>
        <end position="522"/>
    </location>
</feature>
<dbReference type="InterPro" id="IPR003660">
    <property type="entry name" value="HAMP_dom"/>
</dbReference>
<dbReference type="InterPro" id="IPR051310">
    <property type="entry name" value="MCP_chemotaxis"/>
</dbReference>
<dbReference type="CDD" id="cd06225">
    <property type="entry name" value="HAMP"/>
    <property type="match status" value="1"/>
</dbReference>
<dbReference type="PROSITE" id="PS50885">
    <property type="entry name" value="HAMP"/>
    <property type="match status" value="1"/>
</dbReference>